<keyword evidence="1" id="KW-0732">Signal</keyword>
<sequence>MLGYLSRLPVTCILSVVLLNSFQETNSATSSVPNIETIINTITTDRKVVPLYDLLVKYPPTLVDYLYKNYPTAIQAPKLSSSSSFWSFFINPEGKSAYDFVVDLTRPTDIYSELKAYPLTFPRGKENYDRKVNEEHSRFVINVVGRYNVGKTYILRLLAKINLGDSFTERTDGISVALTNLGALSMALIDTAGTRTPVRFKQNTFLQYSYERQVSDSFIQEIAFNSAEIFILVVNQLTLDDQLYLKTLLKRLGEKYTPKEIKQRLLLVHNWFNLRTRKEIETVENSELAGLFQAQKQPQGYWLSDDFKHFVFADDTSLEGNIQNSHSVEHIHDMIKGAAVGQEKDILKKIIHETETILSRFLVEQPSASETNRRADSNVNYVQGFIRTGGTIDFQHKHDMVVELDIKPLITGKKIQPISFLVPKKDLAKNVKLSQNLRFNYDGSISVDYSSNSFIPDMRVATINEKGDIQIKIECLSCSANYKVFLRGNSVTIKAEKLAEDVTVKDHINTLRSGRFEVTVPLMQLYQEHAFDFNKLEKKFENGIITVTIPVINFDEMGNGEL</sequence>
<dbReference type="SUPFAM" id="SSF52540">
    <property type="entry name" value="P-loop containing nucleoside triphosphate hydrolases"/>
    <property type="match status" value="1"/>
</dbReference>
<dbReference type="PANTHER" id="PTHR34726">
    <property type="entry name" value="GBP DOMAIN-CONTAINING PROTEIN"/>
    <property type="match status" value="1"/>
</dbReference>
<gene>
    <name evidence="3" type="ORF">OKA104_LOCUS28153</name>
    <name evidence="2" type="ORF">VCS650_LOCUS37773</name>
</gene>
<evidence type="ECO:0008006" key="5">
    <source>
        <dbReference type="Google" id="ProtNLM"/>
    </source>
</evidence>
<dbReference type="InterPro" id="IPR027417">
    <property type="entry name" value="P-loop_NTPase"/>
</dbReference>
<evidence type="ECO:0000313" key="3">
    <source>
        <dbReference type="EMBL" id="CAF3971916.1"/>
    </source>
</evidence>
<organism evidence="2 4">
    <name type="scientific">Adineta steineri</name>
    <dbReference type="NCBI Taxonomy" id="433720"/>
    <lineage>
        <taxon>Eukaryota</taxon>
        <taxon>Metazoa</taxon>
        <taxon>Spiralia</taxon>
        <taxon>Gnathifera</taxon>
        <taxon>Rotifera</taxon>
        <taxon>Eurotatoria</taxon>
        <taxon>Bdelloidea</taxon>
        <taxon>Adinetida</taxon>
        <taxon>Adinetidae</taxon>
        <taxon>Adineta</taxon>
    </lineage>
</organism>
<dbReference type="Proteomes" id="UP000663881">
    <property type="component" value="Unassembled WGS sequence"/>
</dbReference>
<evidence type="ECO:0000313" key="4">
    <source>
        <dbReference type="Proteomes" id="UP000663891"/>
    </source>
</evidence>
<proteinExistence type="predicted"/>
<feature type="signal peptide" evidence="1">
    <location>
        <begin position="1"/>
        <end position="27"/>
    </location>
</feature>
<dbReference type="CDD" id="cd06464">
    <property type="entry name" value="ACD_sHsps-like"/>
    <property type="match status" value="1"/>
</dbReference>
<feature type="chain" id="PRO_5036228303" description="SHSP domain-containing protein" evidence="1">
    <location>
        <begin position="28"/>
        <end position="562"/>
    </location>
</feature>
<dbReference type="PANTHER" id="PTHR34726:SF3">
    <property type="entry name" value="GUANYLATE-BINDING PROTEIN N-TERMINAL DOMAIN-CONTAINING PROTEIN-RELATED"/>
    <property type="match status" value="1"/>
</dbReference>
<dbReference type="EMBL" id="CAJOAY010002687">
    <property type="protein sequence ID" value="CAF3971916.1"/>
    <property type="molecule type" value="Genomic_DNA"/>
</dbReference>
<dbReference type="OrthoDB" id="9986718at2759"/>
<dbReference type="Gene3D" id="3.40.50.300">
    <property type="entry name" value="P-loop containing nucleotide triphosphate hydrolases"/>
    <property type="match status" value="1"/>
</dbReference>
<accession>A0A815MG09</accession>
<protein>
    <recommendedName>
        <fullName evidence="5">SHSP domain-containing protein</fullName>
    </recommendedName>
</protein>
<evidence type="ECO:0000256" key="1">
    <source>
        <dbReference type="SAM" id="SignalP"/>
    </source>
</evidence>
<name>A0A815MG09_9BILA</name>
<dbReference type="EMBL" id="CAJNON010001054">
    <property type="protein sequence ID" value="CAF1422055.1"/>
    <property type="molecule type" value="Genomic_DNA"/>
</dbReference>
<dbReference type="Proteomes" id="UP000663891">
    <property type="component" value="Unassembled WGS sequence"/>
</dbReference>
<dbReference type="AlphaFoldDB" id="A0A815MG09"/>
<reference evidence="2" key="1">
    <citation type="submission" date="2021-02" db="EMBL/GenBank/DDBJ databases">
        <authorList>
            <person name="Nowell W R."/>
        </authorList>
    </citation>
    <scope>NUCLEOTIDE SEQUENCE</scope>
</reference>
<comment type="caution">
    <text evidence="2">The sequence shown here is derived from an EMBL/GenBank/DDBJ whole genome shotgun (WGS) entry which is preliminary data.</text>
</comment>
<evidence type="ECO:0000313" key="2">
    <source>
        <dbReference type="EMBL" id="CAF1422055.1"/>
    </source>
</evidence>